<dbReference type="InterPro" id="IPR053202">
    <property type="entry name" value="EGF_Rcpt_Signaling_Reg"/>
</dbReference>
<evidence type="ECO:0000313" key="4">
    <source>
        <dbReference type="Proteomes" id="UP000659904"/>
    </source>
</evidence>
<dbReference type="InterPro" id="IPR029063">
    <property type="entry name" value="SAM-dependent_MTases_sf"/>
</dbReference>
<dbReference type="EMBL" id="BONH01000015">
    <property type="protein sequence ID" value="GIF98399.1"/>
    <property type="molecule type" value="Genomic_DNA"/>
</dbReference>
<dbReference type="InterPro" id="IPR006342">
    <property type="entry name" value="FkbM_mtfrase"/>
</dbReference>
<dbReference type="PANTHER" id="PTHR34009:SF2">
    <property type="entry name" value="PROTEIN STAR"/>
    <property type="match status" value="1"/>
</dbReference>
<dbReference type="GO" id="GO:0005737">
    <property type="term" value="C:cytoplasm"/>
    <property type="evidence" value="ECO:0007669"/>
    <property type="project" value="GOC"/>
</dbReference>
<gene>
    <name evidence="3" type="ORF">Cci01nite_34930</name>
</gene>
<feature type="domain" description="Methyltransferase FkbM" evidence="2">
    <location>
        <begin position="30"/>
        <end position="191"/>
    </location>
</feature>
<dbReference type="GO" id="GO:0005886">
    <property type="term" value="C:plasma membrane"/>
    <property type="evidence" value="ECO:0007669"/>
    <property type="project" value="TreeGrafter"/>
</dbReference>
<comment type="caution">
    <text evidence="3">The sequence shown here is derived from an EMBL/GenBank/DDBJ whole genome shotgun (WGS) entry which is preliminary data.</text>
</comment>
<dbReference type="GO" id="GO:0006888">
    <property type="term" value="P:endoplasmic reticulum to Golgi vesicle-mediated transport"/>
    <property type="evidence" value="ECO:0007669"/>
    <property type="project" value="TreeGrafter"/>
</dbReference>
<dbReference type="GO" id="GO:0016197">
    <property type="term" value="P:endosomal transport"/>
    <property type="evidence" value="ECO:0007669"/>
    <property type="project" value="TreeGrafter"/>
</dbReference>
<evidence type="ECO:0000256" key="1">
    <source>
        <dbReference type="SAM" id="Coils"/>
    </source>
</evidence>
<accession>A0A8J3KD26</accession>
<protein>
    <recommendedName>
        <fullName evidence="2">Methyltransferase FkbM domain-containing protein</fullName>
    </recommendedName>
</protein>
<dbReference type="RefSeq" id="WP_120316889.1">
    <property type="nucleotide sequence ID" value="NZ_BONH01000015.1"/>
</dbReference>
<sequence length="402" mass="45914">MADVVTYAQNREDLYIASFFPDVEGGFYVDVGAHHPVRDSVTKYFSSRGWTGINIEPQREYHELLVADRPKDVNLNMGISDAPGILSLREFPGGGLSTFSDAMKSEYEKDEQMRSAGHLDYDVTVETLANVLAEHVPDGQTIHFLKVDVEGLEYQVFRGNDWSRFRPILLCVEANHIVQDWRELLAEADYEKVFFDGLNEYFLAKEHLSRVELFAFVDMFLASTQIWPLSINNHIADLHDQIHQAHTEVAGLNAQHAEERERHAEALRSQTEELRSQAREHAEALRILAEEHEEALKRQAEQLTEENLKVEYARRLAESEEQVLYWRAAAIRSWGGAMAGRTRAPGSFGTVLRRKLPWRVVAMLRKVRRAQRAAEGRARATRAAAVLRRVRNARRAQAKGAR</sequence>
<dbReference type="Gene3D" id="3.40.50.150">
    <property type="entry name" value="Vaccinia Virus protein VP39"/>
    <property type="match status" value="1"/>
</dbReference>
<dbReference type="Proteomes" id="UP000659904">
    <property type="component" value="Unassembled WGS sequence"/>
</dbReference>
<feature type="coiled-coil region" evidence="1">
    <location>
        <begin position="235"/>
        <end position="313"/>
    </location>
</feature>
<organism evidence="3 4">
    <name type="scientific">Catellatospora citrea</name>
    <dbReference type="NCBI Taxonomy" id="53366"/>
    <lineage>
        <taxon>Bacteria</taxon>
        <taxon>Bacillati</taxon>
        <taxon>Actinomycetota</taxon>
        <taxon>Actinomycetes</taxon>
        <taxon>Micromonosporales</taxon>
        <taxon>Micromonosporaceae</taxon>
        <taxon>Catellatospora</taxon>
    </lineage>
</organism>
<dbReference type="AlphaFoldDB" id="A0A8J3KD26"/>
<dbReference type="PANTHER" id="PTHR34009">
    <property type="entry name" value="PROTEIN STAR"/>
    <property type="match status" value="1"/>
</dbReference>
<dbReference type="SUPFAM" id="SSF53335">
    <property type="entry name" value="S-adenosyl-L-methionine-dependent methyltransferases"/>
    <property type="match status" value="1"/>
</dbReference>
<keyword evidence="1" id="KW-0175">Coiled coil</keyword>
<reference evidence="3 4" key="1">
    <citation type="submission" date="2021-01" db="EMBL/GenBank/DDBJ databases">
        <title>Whole genome shotgun sequence of Catellatospora citrea NBRC 14495.</title>
        <authorList>
            <person name="Komaki H."/>
            <person name="Tamura T."/>
        </authorList>
    </citation>
    <scope>NUCLEOTIDE SEQUENCE [LARGE SCALE GENOMIC DNA]</scope>
    <source>
        <strain evidence="3 4">NBRC 14495</strain>
    </source>
</reference>
<keyword evidence="4" id="KW-1185">Reference proteome</keyword>
<dbReference type="NCBIfam" id="TIGR01444">
    <property type="entry name" value="fkbM_fam"/>
    <property type="match status" value="1"/>
</dbReference>
<dbReference type="Pfam" id="PF05050">
    <property type="entry name" value="Methyltransf_21"/>
    <property type="match status" value="1"/>
</dbReference>
<proteinExistence type="predicted"/>
<evidence type="ECO:0000313" key="3">
    <source>
        <dbReference type="EMBL" id="GIF98399.1"/>
    </source>
</evidence>
<name>A0A8J3KD26_9ACTN</name>
<evidence type="ECO:0000259" key="2">
    <source>
        <dbReference type="Pfam" id="PF05050"/>
    </source>
</evidence>